<protein>
    <recommendedName>
        <fullName evidence="1">MOSC domain-containing protein</fullName>
    </recommendedName>
</protein>
<dbReference type="SUPFAM" id="SSF50800">
    <property type="entry name" value="PK beta-barrel domain-like"/>
    <property type="match status" value="1"/>
</dbReference>
<dbReference type="PATRIC" id="fig|1036673.3.peg.2192"/>
<dbReference type="GO" id="GO:0030151">
    <property type="term" value="F:molybdenum ion binding"/>
    <property type="evidence" value="ECO:0007669"/>
    <property type="project" value="InterPro"/>
</dbReference>
<dbReference type="AlphaFoldDB" id="F8F806"/>
<dbReference type="PANTHER" id="PTHR36930">
    <property type="entry name" value="METAL-SULFUR CLUSTER BIOSYNTHESIS PROTEINS YUAD-RELATED"/>
    <property type="match status" value="1"/>
</dbReference>
<dbReference type="PROSITE" id="PS51340">
    <property type="entry name" value="MOSC"/>
    <property type="match status" value="1"/>
</dbReference>
<accession>F8F806</accession>
<dbReference type="Gene3D" id="2.40.33.20">
    <property type="entry name" value="PK beta-barrel domain-like"/>
    <property type="match status" value="1"/>
</dbReference>
<reference evidence="3" key="1">
    <citation type="submission" date="2011-06" db="EMBL/GenBank/DDBJ databases">
        <title>Complete genome sequence of Paenibacillus mucilaginosus KNP414.</title>
        <authorList>
            <person name="Wang J."/>
            <person name="Hu S."/>
            <person name="Hu X."/>
            <person name="Zhang B."/>
            <person name="Dong D."/>
            <person name="Zhang S."/>
            <person name="Zhao K."/>
            <person name="Wu D."/>
        </authorList>
    </citation>
    <scope>NUCLEOTIDE SEQUENCE [LARGE SCALE GENOMIC DNA]</scope>
    <source>
        <strain evidence="3">KNP414</strain>
    </source>
</reference>
<name>F8F806_PAEMK</name>
<gene>
    <name evidence="2" type="ordered locus">KNP414_02430</name>
</gene>
<feature type="domain" description="MOSC" evidence="1">
    <location>
        <begin position="31"/>
        <end position="180"/>
    </location>
</feature>
<dbReference type="RefSeq" id="WP_013916152.1">
    <property type="nucleotide sequence ID" value="NC_015690.1"/>
</dbReference>
<reference evidence="2 3" key="2">
    <citation type="journal article" date="2013" name="Genome Announc.">
        <title>Genome Sequence of Growth-Improving Paenibacillus mucilaginosus Strain KNP414.</title>
        <authorList>
            <person name="Lu J.J."/>
            <person name="Wang J.F."/>
            <person name="Hu X.F."/>
        </authorList>
    </citation>
    <scope>NUCLEOTIDE SEQUENCE [LARGE SCALE GENOMIC DNA]</scope>
    <source>
        <strain evidence="2 3">KNP414</strain>
    </source>
</reference>
<dbReference type="InterPro" id="IPR011037">
    <property type="entry name" value="Pyrv_Knase-like_insert_dom_sf"/>
</dbReference>
<sequence length="192" mass="20604">MNVVQREADQQVVRGLVTAVSRSEGHTFSKRSEEQIRLVAGLGVEGDAHQGATVKHRSRVAQDPTQPNLRQVHLIHAELHDELRAKGYPVGAGEMGENVTTRGIDLLGLPAGTLLRIGSEAVIEVTGLRNPCPQLDRFMPGLKNQVLEQGPDGSLVRKAGIMAVVLAGGPIRPGDAITAELPPPPHWPLDRV</sequence>
<dbReference type="InterPro" id="IPR052716">
    <property type="entry name" value="MOSC_domain"/>
</dbReference>
<evidence type="ECO:0000313" key="2">
    <source>
        <dbReference type="EMBL" id="AEI40991.1"/>
    </source>
</evidence>
<dbReference type="GO" id="GO:0030170">
    <property type="term" value="F:pyridoxal phosphate binding"/>
    <property type="evidence" value="ECO:0007669"/>
    <property type="project" value="InterPro"/>
</dbReference>
<dbReference type="EMBL" id="CP002869">
    <property type="protein sequence ID" value="AEI40991.1"/>
    <property type="molecule type" value="Genomic_DNA"/>
</dbReference>
<dbReference type="HOGENOM" id="CLU_092690_0_0_9"/>
<dbReference type="InterPro" id="IPR005302">
    <property type="entry name" value="MoCF_Sase_C"/>
</dbReference>
<dbReference type="PANTHER" id="PTHR36930:SF1">
    <property type="entry name" value="MOSC DOMAIN-CONTAINING PROTEIN"/>
    <property type="match status" value="1"/>
</dbReference>
<dbReference type="Pfam" id="PF03473">
    <property type="entry name" value="MOSC"/>
    <property type="match status" value="1"/>
</dbReference>
<evidence type="ECO:0000259" key="1">
    <source>
        <dbReference type="PROSITE" id="PS51340"/>
    </source>
</evidence>
<organism evidence="2 3">
    <name type="scientific">Paenibacillus mucilaginosus (strain KNP414)</name>
    <dbReference type="NCBI Taxonomy" id="1036673"/>
    <lineage>
        <taxon>Bacteria</taxon>
        <taxon>Bacillati</taxon>
        <taxon>Bacillota</taxon>
        <taxon>Bacilli</taxon>
        <taxon>Bacillales</taxon>
        <taxon>Paenibacillaceae</taxon>
        <taxon>Paenibacillus</taxon>
    </lineage>
</organism>
<proteinExistence type="predicted"/>
<dbReference type="Proteomes" id="UP000006620">
    <property type="component" value="Chromosome"/>
</dbReference>
<dbReference type="GO" id="GO:0003824">
    <property type="term" value="F:catalytic activity"/>
    <property type="evidence" value="ECO:0007669"/>
    <property type="project" value="InterPro"/>
</dbReference>
<dbReference type="KEGG" id="pms:KNP414_02430"/>
<evidence type="ECO:0000313" key="3">
    <source>
        <dbReference type="Proteomes" id="UP000006620"/>
    </source>
</evidence>